<dbReference type="SMART" id="SM00228">
    <property type="entry name" value="PDZ"/>
    <property type="match status" value="2"/>
</dbReference>
<dbReference type="EMBL" id="CP042906">
    <property type="protein sequence ID" value="QEX18688.1"/>
    <property type="molecule type" value="Genomic_DNA"/>
</dbReference>
<dbReference type="GO" id="GO:0004252">
    <property type="term" value="F:serine-type endopeptidase activity"/>
    <property type="evidence" value="ECO:0007669"/>
    <property type="project" value="InterPro"/>
</dbReference>
<evidence type="ECO:0000256" key="13">
    <source>
        <dbReference type="ARBA" id="ARBA00032850"/>
    </source>
</evidence>
<dbReference type="InterPro" id="IPR011782">
    <property type="entry name" value="Pept_S1C_Do"/>
</dbReference>
<organism evidence="18 19">
    <name type="scientific">Hypericibacter terrae</name>
    <dbReference type="NCBI Taxonomy" id="2602015"/>
    <lineage>
        <taxon>Bacteria</taxon>
        <taxon>Pseudomonadati</taxon>
        <taxon>Pseudomonadota</taxon>
        <taxon>Alphaproteobacteria</taxon>
        <taxon>Rhodospirillales</taxon>
        <taxon>Dongiaceae</taxon>
        <taxon>Hypericibacter</taxon>
    </lineage>
</organism>
<evidence type="ECO:0000256" key="7">
    <source>
        <dbReference type="ARBA" id="ARBA00022729"/>
    </source>
</evidence>
<dbReference type="AlphaFoldDB" id="A0A5J6MME2"/>
<dbReference type="SUPFAM" id="SSF50494">
    <property type="entry name" value="Trypsin-like serine proteases"/>
    <property type="match status" value="1"/>
</dbReference>
<dbReference type="OrthoDB" id="9758917at2"/>
<feature type="active site" description="Charge relay system" evidence="14">
    <location>
        <position position="159"/>
    </location>
</feature>
<feature type="signal peptide" evidence="16">
    <location>
        <begin position="1"/>
        <end position="39"/>
    </location>
</feature>
<dbReference type="Proteomes" id="UP000326202">
    <property type="component" value="Chromosome"/>
</dbReference>
<comment type="similarity">
    <text evidence="3">Belongs to the peptidase S1C family.</text>
</comment>
<sequence>MSTNLIRFVRARVTAPALRNAVLAAGIAALALQSGVARADSPASFADLAAKVTPAVVNIAAVEDVTDNSGGMPEEMPFHFPPGSPFEEFFKHFRNGQQEQDHNGSKHKATALGSGFIVDPSGYIVTNNHVIDGATDIKVTTADGLQLQAKLIGTDEKTDLALLKVESKTPLPYVSFGDSDQTRVGDWVLAVGNPFGLGGTVTTGIISARGRDIRSGPFDDFLQIDASINQGNSGGPTFNMAGQVVGINAAIATPNGGSVGIGFAIPSNLAKPVIAELKEHGKVERGWLGVRIQEVTPELAQAMGLNEPKGALVAAVDSKGPANGKLQAGDVVLSFNGQAIDKMRDLPRLVASAAADSTAKVEVLRNHEHQTVDVTIGHLPTEAKVAAADAPTDSKTAPGAAEKLLGLRLVALDHDVRAQFEIPDSVDGALIADVDQDGKAAEQGLRPGDVIERVADSSIKNPADVDRLVEQARKDQKKSVLMLISRQGDDLFLALDLSDA</sequence>
<evidence type="ECO:0000256" key="15">
    <source>
        <dbReference type="PIRSR" id="PIRSR611782-2"/>
    </source>
</evidence>
<dbReference type="GO" id="GO:0006508">
    <property type="term" value="P:proteolysis"/>
    <property type="evidence" value="ECO:0007669"/>
    <property type="project" value="UniProtKB-KW"/>
</dbReference>
<keyword evidence="8" id="KW-0677">Repeat</keyword>
<protein>
    <recommendedName>
        <fullName evidence="5">Probable periplasmic serine endoprotease DegP-like</fullName>
        <ecNumber evidence="4">3.4.21.107</ecNumber>
    </recommendedName>
    <alternativeName>
        <fullName evidence="13">Protease Do</fullName>
    </alternativeName>
</protein>
<dbReference type="PANTHER" id="PTHR22939:SF130">
    <property type="entry name" value="PERIPLASMIC SERINE ENDOPROTEASE DEGP-LIKE-RELATED"/>
    <property type="match status" value="1"/>
</dbReference>
<gene>
    <name evidence="18" type="ORF">FRZ44_39980</name>
</gene>
<evidence type="ECO:0000256" key="11">
    <source>
        <dbReference type="ARBA" id="ARBA00022825"/>
    </source>
</evidence>
<dbReference type="Pfam" id="PF13365">
    <property type="entry name" value="Trypsin_2"/>
    <property type="match status" value="1"/>
</dbReference>
<feature type="domain" description="PDZ" evidence="17">
    <location>
        <begin position="282"/>
        <end position="343"/>
    </location>
</feature>
<feature type="binding site" evidence="15">
    <location>
        <position position="159"/>
    </location>
    <ligand>
        <name>substrate</name>
    </ligand>
</feature>
<dbReference type="KEGG" id="htq:FRZ44_39980"/>
<evidence type="ECO:0000313" key="19">
    <source>
        <dbReference type="Proteomes" id="UP000326202"/>
    </source>
</evidence>
<name>A0A5J6MME2_9PROT</name>
<accession>A0A5J6MME2</accession>
<reference evidence="18 19" key="1">
    <citation type="submission" date="2019-08" db="EMBL/GenBank/DDBJ databases">
        <title>Hyperibacter terrae gen. nov., sp. nov. and Hyperibacter viscosus sp. nov., two new members in the family Rhodospirillaceae isolated from the rhizosphere of Hypericum perforatum.</title>
        <authorList>
            <person name="Noviana Z."/>
        </authorList>
    </citation>
    <scope>NUCLEOTIDE SEQUENCE [LARGE SCALE GENOMIC DNA]</scope>
    <source>
        <strain evidence="18 19">R5913</strain>
    </source>
</reference>
<dbReference type="SUPFAM" id="SSF50156">
    <property type="entry name" value="PDZ domain-like"/>
    <property type="match status" value="2"/>
</dbReference>
<feature type="binding site" evidence="15">
    <location>
        <position position="129"/>
    </location>
    <ligand>
        <name>substrate</name>
    </ligand>
</feature>
<keyword evidence="9" id="KW-0574">Periplasm</keyword>
<evidence type="ECO:0000256" key="16">
    <source>
        <dbReference type="SAM" id="SignalP"/>
    </source>
</evidence>
<comment type="catalytic activity">
    <reaction evidence="1">
        <text>Acts on substrates that are at least partially unfolded. The cleavage site P1 residue is normally between a pair of hydrophobic residues, such as Val-|-Val.</text>
        <dbReference type="EC" id="3.4.21.107"/>
    </reaction>
</comment>
<dbReference type="NCBIfam" id="TIGR02037">
    <property type="entry name" value="degP_htrA_DO"/>
    <property type="match status" value="1"/>
</dbReference>
<evidence type="ECO:0000313" key="18">
    <source>
        <dbReference type="EMBL" id="QEX18688.1"/>
    </source>
</evidence>
<evidence type="ECO:0000256" key="3">
    <source>
        <dbReference type="ARBA" id="ARBA00010541"/>
    </source>
</evidence>
<keyword evidence="11" id="KW-0720">Serine protease</keyword>
<feature type="binding site" evidence="15">
    <location>
        <begin position="231"/>
        <end position="233"/>
    </location>
    <ligand>
        <name>substrate</name>
    </ligand>
</feature>
<evidence type="ECO:0000256" key="1">
    <source>
        <dbReference type="ARBA" id="ARBA00001772"/>
    </source>
</evidence>
<keyword evidence="7 16" id="KW-0732">Signal</keyword>
<evidence type="ECO:0000256" key="14">
    <source>
        <dbReference type="PIRSR" id="PIRSR611782-1"/>
    </source>
</evidence>
<dbReference type="InterPro" id="IPR041489">
    <property type="entry name" value="PDZ_6"/>
</dbReference>
<proteinExistence type="inferred from homology"/>
<evidence type="ECO:0000256" key="4">
    <source>
        <dbReference type="ARBA" id="ARBA00013035"/>
    </source>
</evidence>
<feature type="domain" description="PDZ" evidence="17">
    <location>
        <begin position="395"/>
        <end position="487"/>
    </location>
</feature>
<feature type="chain" id="PRO_5039077645" description="Probable periplasmic serine endoprotease DegP-like" evidence="16">
    <location>
        <begin position="40"/>
        <end position="500"/>
    </location>
</feature>
<comment type="subcellular location">
    <subcellularLocation>
        <location evidence="2">Periplasm</location>
    </subcellularLocation>
</comment>
<dbReference type="PROSITE" id="PS50106">
    <property type="entry name" value="PDZ"/>
    <property type="match status" value="2"/>
</dbReference>
<evidence type="ECO:0000259" key="17">
    <source>
        <dbReference type="PROSITE" id="PS50106"/>
    </source>
</evidence>
<dbReference type="Pfam" id="PF13180">
    <property type="entry name" value="PDZ_2"/>
    <property type="match status" value="1"/>
</dbReference>
<keyword evidence="6 18" id="KW-0645">Protease</keyword>
<feature type="active site" description="Charge relay system" evidence="14">
    <location>
        <position position="233"/>
    </location>
</feature>
<dbReference type="Gene3D" id="2.40.10.120">
    <property type="match status" value="1"/>
</dbReference>
<evidence type="ECO:0000256" key="9">
    <source>
        <dbReference type="ARBA" id="ARBA00022764"/>
    </source>
</evidence>
<evidence type="ECO:0000256" key="12">
    <source>
        <dbReference type="ARBA" id="ARBA00023016"/>
    </source>
</evidence>
<dbReference type="InterPro" id="IPR001940">
    <property type="entry name" value="Peptidase_S1C"/>
</dbReference>
<dbReference type="Pfam" id="PF17820">
    <property type="entry name" value="PDZ_6"/>
    <property type="match status" value="1"/>
</dbReference>
<dbReference type="InterPro" id="IPR036034">
    <property type="entry name" value="PDZ_sf"/>
</dbReference>
<dbReference type="InterPro" id="IPR009003">
    <property type="entry name" value="Peptidase_S1_PA"/>
</dbReference>
<dbReference type="FunFam" id="2.40.10.120:FF:000007">
    <property type="entry name" value="Periplasmic serine endoprotease DegP-like"/>
    <property type="match status" value="1"/>
</dbReference>
<dbReference type="GO" id="GO:0042597">
    <property type="term" value="C:periplasmic space"/>
    <property type="evidence" value="ECO:0007669"/>
    <property type="project" value="UniProtKB-SubCell"/>
</dbReference>
<dbReference type="Gene3D" id="2.30.42.10">
    <property type="match status" value="2"/>
</dbReference>
<dbReference type="RefSeq" id="WP_151178817.1">
    <property type="nucleotide sequence ID" value="NZ_CP042906.1"/>
</dbReference>
<keyword evidence="12" id="KW-0346">Stress response</keyword>
<evidence type="ECO:0000256" key="6">
    <source>
        <dbReference type="ARBA" id="ARBA00022670"/>
    </source>
</evidence>
<evidence type="ECO:0000256" key="2">
    <source>
        <dbReference type="ARBA" id="ARBA00004418"/>
    </source>
</evidence>
<feature type="active site" description="Charge relay system" evidence="14">
    <location>
        <position position="129"/>
    </location>
</feature>
<dbReference type="PRINTS" id="PR00834">
    <property type="entry name" value="PROTEASES2C"/>
</dbReference>
<dbReference type="EC" id="3.4.21.107" evidence="4"/>
<evidence type="ECO:0000256" key="5">
    <source>
        <dbReference type="ARBA" id="ARBA00013958"/>
    </source>
</evidence>
<keyword evidence="19" id="KW-1185">Reference proteome</keyword>
<dbReference type="CDD" id="cd10839">
    <property type="entry name" value="cpPDZ1_DegP-like"/>
    <property type="match status" value="1"/>
</dbReference>
<evidence type="ECO:0000256" key="10">
    <source>
        <dbReference type="ARBA" id="ARBA00022801"/>
    </source>
</evidence>
<dbReference type="PANTHER" id="PTHR22939">
    <property type="entry name" value="SERINE PROTEASE FAMILY S1C HTRA-RELATED"/>
    <property type="match status" value="1"/>
</dbReference>
<dbReference type="InterPro" id="IPR001478">
    <property type="entry name" value="PDZ"/>
</dbReference>
<keyword evidence="10" id="KW-0378">Hydrolase</keyword>
<evidence type="ECO:0000256" key="8">
    <source>
        <dbReference type="ARBA" id="ARBA00022737"/>
    </source>
</evidence>